<evidence type="ECO:0000256" key="1">
    <source>
        <dbReference type="ARBA" id="ARBA00003195"/>
    </source>
</evidence>
<evidence type="ECO:0000256" key="18">
    <source>
        <dbReference type="SAM" id="Phobius"/>
    </source>
</evidence>
<dbReference type="InterPro" id="IPR026626">
    <property type="entry name" value="NDUFA3"/>
</dbReference>
<dbReference type="RefSeq" id="XP_055359330.1">
    <property type="nucleotide sequence ID" value="XM_055503355.1"/>
</dbReference>
<evidence type="ECO:0000313" key="19">
    <source>
        <dbReference type="Proteomes" id="UP000515150"/>
    </source>
</evidence>
<comment type="subunit">
    <text evidence="4">Complex I is composed of 45 different subunits.</text>
</comment>
<keyword evidence="6" id="KW-0813">Transport</keyword>
<keyword evidence="14 18" id="KW-0472">Membrane</keyword>
<evidence type="ECO:0000256" key="15">
    <source>
        <dbReference type="ARBA" id="ARBA00031425"/>
    </source>
</evidence>
<dbReference type="PANTHER" id="PTHR15221:SF0">
    <property type="entry name" value="NADH DEHYDROGENASE [UBIQUINONE] 1 ALPHA SUBCOMPLEX SUBUNIT 3"/>
    <property type="match status" value="1"/>
</dbReference>
<dbReference type="PANTHER" id="PTHR15221">
    <property type="entry name" value="NADH DEHYDROGENASE [UBIQUINONE] 1 ALPHA SUBCOMPLEX SUBUNIT 3"/>
    <property type="match status" value="1"/>
</dbReference>
<evidence type="ECO:0000256" key="3">
    <source>
        <dbReference type="ARBA" id="ARBA00008253"/>
    </source>
</evidence>
<name>A0A9W2XCI7_BETSP</name>
<dbReference type="OrthoDB" id="199366at2759"/>
<evidence type="ECO:0000256" key="6">
    <source>
        <dbReference type="ARBA" id="ARBA00022448"/>
    </source>
</evidence>
<keyword evidence="10" id="KW-0249">Electron transport</keyword>
<keyword evidence="13" id="KW-0496">Mitochondrion</keyword>
<evidence type="ECO:0000256" key="16">
    <source>
        <dbReference type="ARBA" id="ARBA00032035"/>
    </source>
</evidence>
<evidence type="ECO:0000256" key="13">
    <source>
        <dbReference type="ARBA" id="ARBA00023128"/>
    </source>
</evidence>
<keyword evidence="12" id="KW-0007">Acetylation</keyword>
<evidence type="ECO:0000256" key="14">
    <source>
        <dbReference type="ARBA" id="ARBA00023136"/>
    </source>
</evidence>
<evidence type="ECO:0000256" key="11">
    <source>
        <dbReference type="ARBA" id="ARBA00022989"/>
    </source>
</evidence>
<keyword evidence="7" id="KW-0679">Respiratory chain</keyword>
<keyword evidence="19" id="KW-1185">Reference proteome</keyword>
<evidence type="ECO:0000256" key="17">
    <source>
        <dbReference type="SAM" id="MobiDB-lite"/>
    </source>
</evidence>
<evidence type="ECO:0000256" key="10">
    <source>
        <dbReference type="ARBA" id="ARBA00022982"/>
    </source>
</evidence>
<evidence type="ECO:0000256" key="7">
    <source>
        <dbReference type="ARBA" id="ARBA00022660"/>
    </source>
</evidence>
<gene>
    <name evidence="20" type="primary">ndufa3</name>
</gene>
<dbReference type="Pfam" id="PF14987">
    <property type="entry name" value="NADHdh_A3"/>
    <property type="match status" value="1"/>
</dbReference>
<evidence type="ECO:0000256" key="12">
    <source>
        <dbReference type="ARBA" id="ARBA00022990"/>
    </source>
</evidence>
<evidence type="ECO:0000256" key="9">
    <source>
        <dbReference type="ARBA" id="ARBA00022792"/>
    </source>
</evidence>
<reference evidence="20" key="1">
    <citation type="submission" date="2025-08" db="UniProtKB">
        <authorList>
            <consortium name="RefSeq"/>
        </authorList>
    </citation>
    <scope>IDENTIFICATION</scope>
</reference>
<keyword evidence="11 18" id="KW-1133">Transmembrane helix</keyword>
<dbReference type="Proteomes" id="UP000515150">
    <property type="component" value="Chromosome 16"/>
</dbReference>
<protein>
    <recommendedName>
        <fullName evidence="5">NADH dehydrogenase [ubiquinone] 1 alpha subcomplex subunit 3</fullName>
    </recommendedName>
    <alternativeName>
        <fullName evidence="15">Complex I-B9</fullName>
    </alternativeName>
    <alternativeName>
        <fullName evidence="16">NADH-ubiquinone oxidoreductase B9 subunit</fullName>
    </alternativeName>
</protein>
<evidence type="ECO:0000313" key="20">
    <source>
        <dbReference type="RefSeq" id="XP_055359330.1"/>
    </source>
</evidence>
<dbReference type="GO" id="GO:0045271">
    <property type="term" value="C:respiratory chain complex I"/>
    <property type="evidence" value="ECO:0007669"/>
    <property type="project" value="InterPro"/>
</dbReference>
<evidence type="ECO:0000256" key="8">
    <source>
        <dbReference type="ARBA" id="ARBA00022692"/>
    </source>
</evidence>
<evidence type="ECO:0000256" key="2">
    <source>
        <dbReference type="ARBA" id="ARBA00004434"/>
    </source>
</evidence>
<comment type="subcellular location">
    <subcellularLocation>
        <location evidence="2">Mitochondrion inner membrane</location>
        <topology evidence="2">Single-pass membrane protein</topology>
    </subcellularLocation>
</comment>
<dbReference type="GeneID" id="114842772"/>
<evidence type="ECO:0000256" key="4">
    <source>
        <dbReference type="ARBA" id="ARBA00011533"/>
    </source>
</evidence>
<sequence length="119" mass="12977">MCSLFFLKQQENGPSSTPPGSNSASRMWPPNRGGIGAFLKNAWNKEPVIFVSCAIGLVVCFPSGLALPFISPITKYSGMINSSVPYTYPVPVRDDGNMPDVPAHPREPKGNNLEWLKKL</sequence>
<dbReference type="AlphaFoldDB" id="A0A9W2XCI7"/>
<dbReference type="CTD" id="4696"/>
<feature type="compositionally biased region" description="Low complexity" evidence="17">
    <location>
        <begin position="12"/>
        <end position="25"/>
    </location>
</feature>
<proteinExistence type="inferred from homology"/>
<comment type="similarity">
    <text evidence="3">Belongs to the complex I NDUFA3 subunit family.</text>
</comment>
<organism evidence="19 20">
    <name type="scientific">Betta splendens</name>
    <name type="common">Siamese fighting fish</name>
    <dbReference type="NCBI Taxonomy" id="158456"/>
    <lineage>
        <taxon>Eukaryota</taxon>
        <taxon>Metazoa</taxon>
        <taxon>Chordata</taxon>
        <taxon>Craniata</taxon>
        <taxon>Vertebrata</taxon>
        <taxon>Euteleostomi</taxon>
        <taxon>Actinopterygii</taxon>
        <taxon>Neopterygii</taxon>
        <taxon>Teleostei</taxon>
        <taxon>Neoteleostei</taxon>
        <taxon>Acanthomorphata</taxon>
        <taxon>Anabantaria</taxon>
        <taxon>Anabantiformes</taxon>
        <taxon>Anabantoidei</taxon>
        <taxon>Osphronemidae</taxon>
        <taxon>Betta</taxon>
    </lineage>
</organism>
<dbReference type="GO" id="GO:0005743">
    <property type="term" value="C:mitochondrial inner membrane"/>
    <property type="evidence" value="ECO:0007669"/>
    <property type="project" value="UniProtKB-SubCell"/>
</dbReference>
<accession>A0A9W2XCI7</accession>
<feature type="transmembrane region" description="Helical" evidence="18">
    <location>
        <begin position="48"/>
        <end position="70"/>
    </location>
</feature>
<comment type="function">
    <text evidence="1">Accessory subunit of the mitochondrial membrane respiratory chain NADH dehydrogenase (Complex I), that is believed not to be involved in catalysis. Complex I functions in the transfer of electrons from NADH to the respiratory chain. The immediate electron acceptor for the enzyme is believed to be ubiquinone.</text>
</comment>
<keyword evidence="9" id="KW-0999">Mitochondrion inner membrane</keyword>
<evidence type="ECO:0000256" key="5">
    <source>
        <dbReference type="ARBA" id="ARBA00016391"/>
    </source>
</evidence>
<keyword evidence="8 18" id="KW-0812">Transmembrane</keyword>
<feature type="region of interest" description="Disordered" evidence="17">
    <location>
        <begin position="9"/>
        <end position="28"/>
    </location>
</feature>